<dbReference type="AlphaFoldDB" id="A0A0W0TR29"/>
<name>A0A0W0TR29_LEGER</name>
<comment type="caution">
    <text evidence="1">The sequence shown here is derived from an EMBL/GenBank/DDBJ whole genome shotgun (WGS) entry which is preliminary data.</text>
</comment>
<dbReference type="EMBL" id="LNYA01000023">
    <property type="protein sequence ID" value="KTC97993.1"/>
    <property type="molecule type" value="Genomic_DNA"/>
</dbReference>
<dbReference type="PATRIC" id="fig|448.7.peg.1101"/>
<dbReference type="InterPro" id="IPR002043">
    <property type="entry name" value="UDG_fam1"/>
</dbReference>
<keyword evidence="2" id="KW-1185">Reference proteome</keyword>
<dbReference type="GO" id="GO:0004844">
    <property type="term" value="F:uracil DNA N-glycosylase activity"/>
    <property type="evidence" value="ECO:0007669"/>
    <property type="project" value="InterPro"/>
</dbReference>
<reference evidence="1 2" key="1">
    <citation type="submission" date="2015-11" db="EMBL/GenBank/DDBJ databases">
        <title>Genomic analysis of 38 Legionella species identifies large and diverse effector repertoires.</title>
        <authorList>
            <person name="Burstein D."/>
            <person name="Amaro F."/>
            <person name="Zusman T."/>
            <person name="Lifshitz Z."/>
            <person name="Cohen O."/>
            <person name="Gilbert J.A."/>
            <person name="Pupko T."/>
            <person name="Shuman H.A."/>
            <person name="Segal G."/>
        </authorList>
    </citation>
    <scope>NUCLEOTIDE SEQUENCE [LARGE SCALE GENOMIC DNA]</scope>
    <source>
        <strain evidence="1 2">SE-32A-C8</strain>
    </source>
</reference>
<protein>
    <submittedName>
        <fullName evidence="1">Uracil DNA glycosylase</fullName>
    </submittedName>
</protein>
<sequence>MRELIKKTHRQWHDMLDKALDCVDQEYLANLQQDAAWLPGKDKLFAAFNCPPEQIKFLLLGESPYPRPQSANGYAFWDNAVGPLFSDKGFSLQVNRATSLRNLMKMLLVARGDLQEDCSQAAIARLDKSQYIQTAKQLFSGMLERGFLLLNASLVYRENQVPYHSKQWQPFMNSLFDQLAQSYPDIQLILFGKIAAQVKNAERFSCLVAEHPYNLSFINNPDVVAFFKPLDLLSYHERHR</sequence>
<dbReference type="Proteomes" id="UP000054773">
    <property type="component" value="Unassembled WGS sequence"/>
</dbReference>
<dbReference type="InterPro" id="IPR036895">
    <property type="entry name" value="Uracil-DNA_glycosylase-like_sf"/>
</dbReference>
<dbReference type="PANTHER" id="PTHR11264">
    <property type="entry name" value="URACIL-DNA GLYCOSYLASE"/>
    <property type="match status" value="1"/>
</dbReference>
<evidence type="ECO:0000313" key="2">
    <source>
        <dbReference type="Proteomes" id="UP000054773"/>
    </source>
</evidence>
<dbReference type="SUPFAM" id="SSF52141">
    <property type="entry name" value="Uracil-DNA glycosylase-like"/>
    <property type="match status" value="1"/>
</dbReference>
<dbReference type="PANTHER" id="PTHR11264:SF8">
    <property type="entry name" value="URACIL-DNA GLYCOSYLASE-LIKE DOMAIN-CONTAINING PROTEIN"/>
    <property type="match status" value="1"/>
</dbReference>
<accession>A0A0W0TR29</accession>
<gene>
    <name evidence="1" type="primary">ung</name>
    <name evidence="1" type="ORF">Lery_1047</name>
</gene>
<proteinExistence type="predicted"/>
<dbReference type="STRING" id="448.Lery_1047"/>
<organism evidence="1 2">
    <name type="scientific">Legionella erythra</name>
    <dbReference type="NCBI Taxonomy" id="448"/>
    <lineage>
        <taxon>Bacteria</taxon>
        <taxon>Pseudomonadati</taxon>
        <taxon>Pseudomonadota</taxon>
        <taxon>Gammaproteobacteria</taxon>
        <taxon>Legionellales</taxon>
        <taxon>Legionellaceae</taxon>
        <taxon>Legionella</taxon>
    </lineage>
</organism>
<dbReference type="GO" id="GO:0097510">
    <property type="term" value="P:base-excision repair, AP site formation via deaminated base removal"/>
    <property type="evidence" value="ECO:0007669"/>
    <property type="project" value="TreeGrafter"/>
</dbReference>
<dbReference type="Gene3D" id="3.40.470.10">
    <property type="entry name" value="Uracil-DNA glycosylase-like domain"/>
    <property type="match status" value="1"/>
</dbReference>
<evidence type="ECO:0000313" key="1">
    <source>
        <dbReference type="EMBL" id="KTC97993.1"/>
    </source>
</evidence>